<dbReference type="GO" id="GO:0090729">
    <property type="term" value="F:toxin activity"/>
    <property type="evidence" value="ECO:0007669"/>
    <property type="project" value="InterPro"/>
</dbReference>
<organism evidence="1 2">
    <name type="scientific">Cavenderia fasciculata</name>
    <name type="common">Slime mold</name>
    <name type="synonym">Dictyostelium fasciculatum</name>
    <dbReference type="NCBI Taxonomy" id="261658"/>
    <lineage>
        <taxon>Eukaryota</taxon>
        <taxon>Amoebozoa</taxon>
        <taxon>Evosea</taxon>
        <taxon>Eumycetozoa</taxon>
        <taxon>Dictyostelia</taxon>
        <taxon>Acytosteliales</taxon>
        <taxon>Cavenderiaceae</taxon>
        <taxon>Cavenderia</taxon>
    </lineage>
</organism>
<gene>
    <name evidence="1" type="ORF">DFA_10441</name>
</gene>
<dbReference type="RefSeq" id="XP_004354341.1">
    <property type="nucleotide sequence ID" value="XM_004354289.1"/>
</dbReference>
<name>F4QA80_CACFS</name>
<accession>F4QA80</accession>
<dbReference type="Proteomes" id="UP000007797">
    <property type="component" value="Unassembled WGS sequence"/>
</dbReference>
<protein>
    <recommendedName>
        <fullName evidence="3">Pesticidal crystal protein N-terminal domain-containing protein</fullName>
    </recommendedName>
</protein>
<dbReference type="PANTHER" id="PTHR38082">
    <property type="entry name" value="ENDOTOXIN_N DOMAIN-CONTAINING PROTEIN"/>
    <property type="match status" value="1"/>
</dbReference>
<dbReference type="KEGG" id="dfa:DFA_10441"/>
<dbReference type="EMBL" id="GL883026">
    <property type="protein sequence ID" value="EGG15599.1"/>
    <property type="molecule type" value="Genomic_DNA"/>
</dbReference>
<keyword evidence="2" id="KW-1185">Reference proteome</keyword>
<reference evidence="2" key="1">
    <citation type="journal article" date="2011" name="Genome Res.">
        <title>Phylogeny-wide analysis of social amoeba genomes highlights ancient origins for complex intercellular communication.</title>
        <authorList>
            <person name="Heidel A.J."/>
            <person name="Lawal H.M."/>
            <person name="Felder M."/>
            <person name="Schilde C."/>
            <person name="Helps N.R."/>
            <person name="Tunggal B."/>
            <person name="Rivero F."/>
            <person name="John U."/>
            <person name="Schleicher M."/>
            <person name="Eichinger L."/>
            <person name="Platzer M."/>
            <person name="Noegel A.A."/>
            <person name="Schaap P."/>
            <person name="Gloeckner G."/>
        </authorList>
    </citation>
    <scope>NUCLEOTIDE SEQUENCE [LARGE SCALE GENOMIC DNA]</scope>
    <source>
        <strain evidence="2">SH3</strain>
    </source>
</reference>
<sequence length="1034" mass="118046">MKEKAEEFANQLKEDPLSIIDVSVVVNFIQDPLGVLEETLTDPEFIGSCISTALECVPGVGPILASVFSMFWPADPAKQPITQEELDKRLEEFKTEMIGIMDKKIADSEVKTWKNICEAFFNGIVSSAPILQDKINTLKHRLAEDGKADSSLKTYVREALELQRVQIKTIIQFCASKEFQKDTVKFYQDSLFMYISVMNVLNTWWYQLDVDPYFISGKAANENAGEVKSLRERMHITLQKGISNIAAGARQTSADSIKDFYQNGHLLLKNDAWWYPVKLLIHPEQKRPVDTSFDNRTFYCNPLELPDLENAYIYRVDAAFFYPGQKQDYMEGYRNFPPSIEPVSGCYGLYPTPGSSLPVTIKGGKRKVQVRILTTSSLPKTTLYCEIPEDYENDEQEGPQITMNRTICDPLGVVDSQYTKYSGFAWSQLMHTNSFDLGFGAYMLTRNKNYAERVFSSNFVHQKNSLKDGAKFYQDNLFLYISVLNVKLRWSTYKRGKLQFNYLIMPKVSKFGKMAKALGDKTKDNMEEKAKDFQDQLKENPLAVIDVSIVVNFVQDPLGVLEETLTDPEFIGSCISTALECVPGVGPILASVFSLFWPADPKKKPVTQEELDKRLEEFKTEMIGIMDKKIADSEVKTWKNICEAFFNGIVSSAPILQDKINTLKHRLAEDGKANPTLKTYVREALELQRVQLKTIIHFCGSKGFRKDTIKIYQDSLFMYLSVMNVLNTWWYQLEVDEYFISGKVANANGGEVKSLRERMHITLQKGINDIAAGALQANADDIPDFYQNGHLLLKNDAWWYPVKLLIHPEQKRPVNTSFENRTFYCSPLELPDHERAYIYRVDAAYFYPGQKQDYMEGYRKFPGSIEPVSGCYGLYPTPGSNLPVTIKGGKRKIQVRVLTTTSLTKTTLNCRDTTKVPFPEFKEGDDQEAIYKAYSEKSVEARKNRMNRTISDVLGVVDNTYKNSGMAWSQLMHTESLELAFSGYYLRSKFYAERVLFVEFIVHDKSDQKPLENITPLPEDNDIFPKTNGYMADF</sequence>
<dbReference type="AlphaFoldDB" id="F4QA80"/>
<dbReference type="Gene3D" id="1.20.190.10">
    <property type="entry name" value="Pesticidal crystal protein, N-terminal domain"/>
    <property type="match status" value="2"/>
</dbReference>
<proteinExistence type="predicted"/>
<evidence type="ECO:0000313" key="1">
    <source>
        <dbReference type="EMBL" id="EGG15599.1"/>
    </source>
</evidence>
<dbReference type="PANTHER" id="PTHR38082:SF2">
    <property type="entry name" value="PESTICIDAL CRYSTAL PROTEIN N-TERMINAL DOMAIN-CONTAINING PROTEIN"/>
    <property type="match status" value="1"/>
</dbReference>
<dbReference type="OrthoDB" id="22869at2759"/>
<evidence type="ECO:0000313" key="2">
    <source>
        <dbReference type="Proteomes" id="UP000007797"/>
    </source>
</evidence>
<evidence type="ECO:0008006" key="3">
    <source>
        <dbReference type="Google" id="ProtNLM"/>
    </source>
</evidence>
<dbReference type="InterPro" id="IPR036716">
    <property type="entry name" value="Pest_crys_N_sf"/>
</dbReference>
<dbReference type="GeneID" id="14867033"/>
<dbReference type="SUPFAM" id="SSF56849">
    <property type="entry name" value="delta-Endotoxin (insectocide), N-terminal domain"/>
    <property type="match status" value="2"/>
</dbReference>